<evidence type="ECO:0000313" key="2">
    <source>
        <dbReference type="Proteomes" id="UP000035579"/>
    </source>
</evidence>
<gene>
    <name evidence="1" type="ORF">AA314_07981</name>
</gene>
<organism evidence="1 2">
    <name type="scientific">Archangium gephyra</name>
    <dbReference type="NCBI Taxonomy" id="48"/>
    <lineage>
        <taxon>Bacteria</taxon>
        <taxon>Pseudomonadati</taxon>
        <taxon>Myxococcota</taxon>
        <taxon>Myxococcia</taxon>
        <taxon>Myxococcales</taxon>
        <taxon>Cystobacterineae</taxon>
        <taxon>Archangiaceae</taxon>
        <taxon>Archangium</taxon>
    </lineage>
</organism>
<name>A0AAC8QF51_9BACT</name>
<evidence type="ECO:0000313" key="1">
    <source>
        <dbReference type="EMBL" id="AKJ06355.1"/>
    </source>
</evidence>
<dbReference type="EMBL" id="CP011509">
    <property type="protein sequence ID" value="AKJ06355.1"/>
    <property type="molecule type" value="Genomic_DNA"/>
</dbReference>
<dbReference type="Proteomes" id="UP000035579">
    <property type="component" value="Chromosome"/>
</dbReference>
<dbReference type="AlphaFoldDB" id="A0AAC8QF51"/>
<proteinExistence type="predicted"/>
<dbReference type="KEGG" id="age:AA314_07981"/>
<reference evidence="1 2" key="1">
    <citation type="submission" date="2015-05" db="EMBL/GenBank/DDBJ databases">
        <title>Genome assembly of Archangium gephyra DSM 2261.</title>
        <authorList>
            <person name="Sharma G."/>
            <person name="Subramanian S."/>
        </authorList>
    </citation>
    <scope>NUCLEOTIDE SEQUENCE [LARGE SCALE GENOMIC DNA]</scope>
    <source>
        <strain evidence="1 2">DSM 2261</strain>
    </source>
</reference>
<accession>A0AAC8QF51</accession>
<protein>
    <submittedName>
        <fullName evidence="1">Uncharacterized protein</fullName>
    </submittedName>
</protein>
<sequence>MAARYVSLRQADCIPLLAADRNFVAHEGDYSLSPLVVFDDELQHGSGPLTAIAECPWVPQGRHPPQTTGLFPQEGALPGRLSIGQMAASPDQASRI</sequence>